<dbReference type="EMBL" id="FR719191">
    <property type="protein sequence ID" value="CBX81060.1"/>
    <property type="molecule type" value="Genomic_DNA"/>
</dbReference>
<proteinExistence type="predicted"/>
<evidence type="ECO:0000313" key="1">
    <source>
        <dbReference type="EMBL" id="CBX81060.1"/>
    </source>
</evidence>
<accession>E5B6P0</accession>
<reference evidence="1" key="1">
    <citation type="journal article" date="2011" name="J. Bacteriol.">
        <title>Genome Sequence of an Erwinia amylovora Strain with Pathogenicity Restricted to Rubus Plants.</title>
        <authorList>
            <person name="Powney R."/>
            <person name="Smits T.H."/>
            <person name="Sawbridge T."/>
            <person name="Frey B."/>
            <person name="Blom J."/>
            <person name="Frey J.E."/>
            <person name="Plummer K.M."/>
            <person name="Beer S.V."/>
            <person name="Luck J."/>
            <person name="Duffy B."/>
            <person name="Rodoni B."/>
        </authorList>
    </citation>
    <scope>NUCLEOTIDE SEQUENCE</scope>
    <source>
        <strain evidence="1">ATCC BAA-2158</strain>
    </source>
</reference>
<sequence length="68" mass="8103">MLTVRRLNVKGLFLLRGAFADKSSMLLLRGLSWQPNMHQLSPDWCMNTRAERERFHLDRRRCAQGRPY</sequence>
<name>E5B6P0_ERWAM</name>
<organism evidence="1">
    <name type="scientific">Erwinia amylovora ATCC BAA-2158</name>
    <dbReference type="NCBI Taxonomy" id="889211"/>
    <lineage>
        <taxon>Bacteria</taxon>
        <taxon>Pseudomonadati</taxon>
        <taxon>Pseudomonadota</taxon>
        <taxon>Gammaproteobacteria</taxon>
        <taxon>Enterobacterales</taxon>
        <taxon>Erwiniaceae</taxon>
        <taxon>Erwinia</taxon>
    </lineage>
</organism>
<dbReference type="AlphaFoldDB" id="E5B6P0"/>
<protein>
    <submittedName>
        <fullName evidence="1">Uncharacterized protein</fullName>
    </submittedName>
</protein>
<gene>
    <name evidence="1" type="ORF">EAIL5_2240</name>
</gene>